<dbReference type="AlphaFoldDB" id="A0A8C5QH08"/>
<dbReference type="Proteomes" id="UP000694569">
    <property type="component" value="Unplaced"/>
</dbReference>
<reference evidence="2" key="2">
    <citation type="submission" date="2025-09" db="UniProtKB">
        <authorList>
            <consortium name="Ensembl"/>
        </authorList>
    </citation>
    <scope>IDENTIFICATION</scope>
</reference>
<name>A0A8C5QH08_9ANUR</name>
<evidence type="ECO:0000313" key="2">
    <source>
        <dbReference type="Ensembl" id="ENSLLEP00000038115.1"/>
    </source>
</evidence>
<protein>
    <recommendedName>
        <fullName evidence="1">Potassium channel tetramerisation-type BTB domain-containing protein</fullName>
    </recommendedName>
</protein>
<dbReference type="InterPro" id="IPR011333">
    <property type="entry name" value="SKP1/BTB/POZ_sf"/>
</dbReference>
<organism evidence="2 3">
    <name type="scientific">Leptobrachium leishanense</name>
    <name type="common">Leishan spiny toad</name>
    <dbReference type="NCBI Taxonomy" id="445787"/>
    <lineage>
        <taxon>Eukaryota</taxon>
        <taxon>Metazoa</taxon>
        <taxon>Chordata</taxon>
        <taxon>Craniata</taxon>
        <taxon>Vertebrata</taxon>
        <taxon>Euteleostomi</taxon>
        <taxon>Amphibia</taxon>
        <taxon>Batrachia</taxon>
        <taxon>Anura</taxon>
        <taxon>Pelobatoidea</taxon>
        <taxon>Megophryidae</taxon>
        <taxon>Leptobrachium</taxon>
    </lineage>
</organism>
<dbReference type="GO" id="GO:0008277">
    <property type="term" value="P:regulation of G protein-coupled receptor signaling pathway"/>
    <property type="evidence" value="ECO:0007669"/>
    <property type="project" value="TreeGrafter"/>
</dbReference>
<dbReference type="PANTHER" id="PTHR14499">
    <property type="entry name" value="POTASSIUM CHANNEL TETRAMERIZATION DOMAIN-CONTAINING"/>
    <property type="match status" value="1"/>
</dbReference>
<dbReference type="SUPFAM" id="SSF54695">
    <property type="entry name" value="POZ domain"/>
    <property type="match status" value="1"/>
</dbReference>
<reference evidence="2" key="1">
    <citation type="submission" date="2025-08" db="UniProtKB">
        <authorList>
            <consortium name="Ensembl"/>
        </authorList>
    </citation>
    <scope>IDENTIFICATION</scope>
</reference>
<dbReference type="GeneTree" id="ENSGT00940000161041"/>
<dbReference type="InterPro" id="IPR003131">
    <property type="entry name" value="T1-type_BTB"/>
</dbReference>
<dbReference type="Pfam" id="PF02214">
    <property type="entry name" value="BTB_2"/>
    <property type="match status" value="1"/>
</dbReference>
<keyword evidence="3" id="KW-1185">Reference proteome</keyword>
<dbReference type="Ensembl" id="ENSLLET00000039602.1">
    <property type="protein sequence ID" value="ENSLLEP00000038115.1"/>
    <property type="gene ID" value="ENSLLEG00000024160.1"/>
</dbReference>
<evidence type="ECO:0000313" key="3">
    <source>
        <dbReference type="Proteomes" id="UP000694569"/>
    </source>
</evidence>
<dbReference type="PANTHER" id="PTHR14499:SF68">
    <property type="entry name" value="BTB_POZ DOMAIN-CONTAINING PROTEIN KCTD8"/>
    <property type="match status" value="1"/>
</dbReference>
<evidence type="ECO:0000259" key="1">
    <source>
        <dbReference type="Pfam" id="PF02214"/>
    </source>
</evidence>
<dbReference type="GO" id="GO:0043235">
    <property type="term" value="C:receptor complex"/>
    <property type="evidence" value="ECO:0007669"/>
    <property type="project" value="TreeGrafter"/>
</dbReference>
<dbReference type="OrthoDB" id="2414723at2759"/>
<proteinExistence type="predicted"/>
<dbReference type="Gene3D" id="3.30.710.10">
    <property type="entry name" value="Potassium Channel Kv1.1, Chain A"/>
    <property type="match status" value="1"/>
</dbReference>
<dbReference type="GO" id="GO:0051260">
    <property type="term" value="P:protein homooligomerization"/>
    <property type="evidence" value="ECO:0007669"/>
    <property type="project" value="InterPro"/>
</dbReference>
<accession>A0A8C5QH08</accession>
<sequence>MAMKETIFPISDMSFPFSDVVELNVGGQVYMTKYSTLTESTLHSMFSRNDVKDLPRDNRSRFFIDREGFLFRYVLDNLRDKQLTLPDHFPQKERLLREAKYFQLGDLV</sequence>
<feature type="domain" description="Potassium channel tetramerisation-type BTB" evidence="1">
    <location>
        <begin position="21"/>
        <end position="107"/>
    </location>
</feature>